<keyword evidence="4 9" id="KW-0997">Cell inner membrane</keyword>
<keyword evidence="7 9" id="KW-0472">Membrane</keyword>
<comment type="subcellular location">
    <subcellularLocation>
        <location evidence="1 9">Cell inner membrane</location>
        <topology evidence="1 9">Multi-pass membrane protein</topology>
    </subcellularLocation>
</comment>
<evidence type="ECO:0000256" key="8">
    <source>
        <dbReference type="ARBA" id="ARBA00038436"/>
    </source>
</evidence>
<feature type="transmembrane region" description="Helical" evidence="9">
    <location>
        <begin position="12"/>
        <end position="40"/>
    </location>
</feature>
<feature type="transmembrane region" description="Helical" evidence="9">
    <location>
        <begin position="88"/>
        <end position="113"/>
    </location>
</feature>
<comment type="subunit">
    <text evidence="9">The complex comprises the extracytoplasmic solute receptor protein and the two transmembrane proteins.</text>
</comment>
<dbReference type="PANTHER" id="PTHR35011">
    <property type="entry name" value="2,3-DIKETO-L-GULONATE TRAP TRANSPORTER SMALL PERMEASE PROTEIN YIAM"/>
    <property type="match status" value="1"/>
</dbReference>
<evidence type="ECO:0000256" key="6">
    <source>
        <dbReference type="ARBA" id="ARBA00022989"/>
    </source>
</evidence>
<keyword evidence="6 9" id="KW-1133">Transmembrane helix</keyword>
<dbReference type="InterPro" id="IPR055348">
    <property type="entry name" value="DctQ"/>
</dbReference>
<evidence type="ECO:0000256" key="9">
    <source>
        <dbReference type="RuleBase" id="RU369079"/>
    </source>
</evidence>
<keyword evidence="3" id="KW-1003">Cell membrane</keyword>
<evidence type="ECO:0000256" key="4">
    <source>
        <dbReference type="ARBA" id="ARBA00022519"/>
    </source>
</evidence>
<feature type="transmembrane region" description="Helical" evidence="9">
    <location>
        <begin position="133"/>
        <end position="154"/>
    </location>
</feature>
<accession>A0ABV7L110</accession>
<name>A0ABV7L110_9PROT</name>
<evidence type="ECO:0000256" key="3">
    <source>
        <dbReference type="ARBA" id="ARBA00022475"/>
    </source>
</evidence>
<sequence>MRRILEHVYRLSGAAGALCFVMMGGLVVAQIVSRLLGVYIPSADDIAAMLLAAGSFLALAYTLRRGGHIRVTLLLHRLPQALHRPAELLCLAAGTVVTGWLAYECAMAVYYSWFLNDYTIGAMPIPKWIPQVWMAVGMIVLFIAFLDDLLVALLGRAPSYAAFEHDPRDGSGEVVNE</sequence>
<evidence type="ECO:0000256" key="7">
    <source>
        <dbReference type="ARBA" id="ARBA00023136"/>
    </source>
</evidence>
<keyword evidence="12" id="KW-1185">Reference proteome</keyword>
<evidence type="ECO:0000313" key="11">
    <source>
        <dbReference type="EMBL" id="MFC3227942.1"/>
    </source>
</evidence>
<gene>
    <name evidence="11" type="ORF">ACFOGJ_11910</name>
</gene>
<proteinExistence type="inferred from homology"/>
<protein>
    <recommendedName>
        <fullName evidence="9">TRAP transporter small permease protein</fullName>
    </recommendedName>
</protein>
<evidence type="ECO:0000259" key="10">
    <source>
        <dbReference type="Pfam" id="PF04290"/>
    </source>
</evidence>
<dbReference type="EMBL" id="JBHRTR010000026">
    <property type="protein sequence ID" value="MFC3227942.1"/>
    <property type="molecule type" value="Genomic_DNA"/>
</dbReference>
<comment type="caution">
    <text evidence="11">The sequence shown here is derived from an EMBL/GenBank/DDBJ whole genome shotgun (WGS) entry which is preliminary data.</text>
</comment>
<evidence type="ECO:0000313" key="12">
    <source>
        <dbReference type="Proteomes" id="UP001595528"/>
    </source>
</evidence>
<feature type="transmembrane region" description="Helical" evidence="9">
    <location>
        <begin position="46"/>
        <end position="67"/>
    </location>
</feature>
<organism evidence="11 12">
    <name type="scientific">Marinibaculum pumilum</name>
    <dbReference type="NCBI Taxonomy" id="1766165"/>
    <lineage>
        <taxon>Bacteria</taxon>
        <taxon>Pseudomonadati</taxon>
        <taxon>Pseudomonadota</taxon>
        <taxon>Alphaproteobacteria</taxon>
        <taxon>Rhodospirillales</taxon>
        <taxon>Rhodospirillaceae</taxon>
        <taxon>Marinibaculum</taxon>
    </lineage>
</organism>
<evidence type="ECO:0000256" key="5">
    <source>
        <dbReference type="ARBA" id="ARBA00022692"/>
    </source>
</evidence>
<evidence type="ECO:0000256" key="2">
    <source>
        <dbReference type="ARBA" id="ARBA00022448"/>
    </source>
</evidence>
<dbReference type="PANTHER" id="PTHR35011:SF10">
    <property type="entry name" value="TRAP TRANSPORTER SMALL PERMEASE PROTEIN"/>
    <property type="match status" value="1"/>
</dbReference>
<keyword evidence="5 9" id="KW-0812">Transmembrane</keyword>
<feature type="domain" description="Tripartite ATP-independent periplasmic transporters DctQ component" evidence="10">
    <location>
        <begin position="24"/>
        <end position="151"/>
    </location>
</feature>
<comment type="similarity">
    <text evidence="8 9">Belongs to the TRAP transporter small permease family.</text>
</comment>
<comment type="function">
    <text evidence="9">Part of the tripartite ATP-independent periplasmic (TRAP) transport system.</text>
</comment>
<dbReference type="Proteomes" id="UP001595528">
    <property type="component" value="Unassembled WGS sequence"/>
</dbReference>
<reference evidence="12" key="1">
    <citation type="journal article" date="2019" name="Int. J. Syst. Evol. Microbiol.">
        <title>The Global Catalogue of Microorganisms (GCM) 10K type strain sequencing project: providing services to taxonomists for standard genome sequencing and annotation.</title>
        <authorList>
            <consortium name="The Broad Institute Genomics Platform"/>
            <consortium name="The Broad Institute Genome Sequencing Center for Infectious Disease"/>
            <person name="Wu L."/>
            <person name="Ma J."/>
        </authorList>
    </citation>
    <scope>NUCLEOTIDE SEQUENCE [LARGE SCALE GENOMIC DNA]</scope>
    <source>
        <strain evidence="12">KCTC 42964</strain>
    </source>
</reference>
<dbReference type="InterPro" id="IPR007387">
    <property type="entry name" value="TRAP_DctQ"/>
</dbReference>
<dbReference type="Pfam" id="PF04290">
    <property type="entry name" value="DctQ"/>
    <property type="match status" value="1"/>
</dbReference>
<dbReference type="RefSeq" id="WP_379900573.1">
    <property type="nucleotide sequence ID" value="NZ_JBHRTR010000026.1"/>
</dbReference>
<keyword evidence="2 9" id="KW-0813">Transport</keyword>
<evidence type="ECO:0000256" key="1">
    <source>
        <dbReference type="ARBA" id="ARBA00004429"/>
    </source>
</evidence>